<accession>A0A9J6H9Q5</accession>
<dbReference type="AlphaFoldDB" id="A0A9J6H9Q5"/>
<dbReference type="EMBL" id="JABSTR010002334">
    <property type="protein sequence ID" value="KAH9384419.1"/>
    <property type="molecule type" value="Genomic_DNA"/>
</dbReference>
<name>A0A9J6H9Q5_HAELO</name>
<comment type="caution">
    <text evidence="1">The sequence shown here is derived from an EMBL/GenBank/DDBJ whole genome shotgun (WGS) entry which is preliminary data.</text>
</comment>
<evidence type="ECO:0000313" key="2">
    <source>
        <dbReference type="Proteomes" id="UP000821853"/>
    </source>
</evidence>
<sequence>MVPIDAHSHVQQLVHVERHAHLVIQVFGPNMKLNKELLGSCYVRGNDFSLYQNVDGLNKTCPVCNASPVQKAFEYWHAIAYESVLVFFQLQPPSVLCDSRHTLHFPGRCDCN</sequence>
<dbReference type="Proteomes" id="UP000821853">
    <property type="component" value="Unassembled WGS sequence"/>
</dbReference>
<dbReference type="VEuPathDB" id="VectorBase:HLOH_055054"/>
<proteinExistence type="predicted"/>
<organism evidence="1 2">
    <name type="scientific">Haemaphysalis longicornis</name>
    <name type="common">Bush tick</name>
    <dbReference type="NCBI Taxonomy" id="44386"/>
    <lineage>
        <taxon>Eukaryota</taxon>
        <taxon>Metazoa</taxon>
        <taxon>Ecdysozoa</taxon>
        <taxon>Arthropoda</taxon>
        <taxon>Chelicerata</taxon>
        <taxon>Arachnida</taxon>
        <taxon>Acari</taxon>
        <taxon>Parasitiformes</taxon>
        <taxon>Ixodida</taxon>
        <taxon>Ixodoidea</taxon>
        <taxon>Ixodidae</taxon>
        <taxon>Haemaphysalinae</taxon>
        <taxon>Haemaphysalis</taxon>
    </lineage>
</organism>
<evidence type="ECO:0000313" key="1">
    <source>
        <dbReference type="EMBL" id="KAH9384419.1"/>
    </source>
</evidence>
<protein>
    <submittedName>
        <fullName evidence="1">Uncharacterized protein</fullName>
    </submittedName>
</protein>
<keyword evidence="2" id="KW-1185">Reference proteome</keyword>
<reference evidence="1 2" key="1">
    <citation type="journal article" date="2020" name="Cell">
        <title>Large-Scale Comparative Analyses of Tick Genomes Elucidate Their Genetic Diversity and Vector Capacities.</title>
        <authorList>
            <consortium name="Tick Genome and Microbiome Consortium (TIGMIC)"/>
            <person name="Jia N."/>
            <person name="Wang J."/>
            <person name="Shi W."/>
            <person name="Du L."/>
            <person name="Sun Y."/>
            <person name="Zhan W."/>
            <person name="Jiang J.F."/>
            <person name="Wang Q."/>
            <person name="Zhang B."/>
            <person name="Ji P."/>
            <person name="Bell-Sakyi L."/>
            <person name="Cui X.M."/>
            <person name="Yuan T.T."/>
            <person name="Jiang B.G."/>
            <person name="Yang W.F."/>
            <person name="Lam T.T."/>
            <person name="Chang Q.C."/>
            <person name="Ding S.J."/>
            <person name="Wang X.J."/>
            <person name="Zhu J.G."/>
            <person name="Ruan X.D."/>
            <person name="Zhao L."/>
            <person name="Wei J.T."/>
            <person name="Ye R.Z."/>
            <person name="Que T.C."/>
            <person name="Du C.H."/>
            <person name="Zhou Y.H."/>
            <person name="Cheng J.X."/>
            <person name="Dai P.F."/>
            <person name="Guo W.B."/>
            <person name="Han X.H."/>
            <person name="Huang E.J."/>
            <person name="Li L.F."/>
            <person name="Wei W."/>
            <person name="Gao Y.C."/>
            <person name="Liu J.Z."/>
            <person name="Shao H.Z."/>
            <person name="Wang X."/>
            <person name="Wang C.C."/>
            <person name="Yang T.C."/>
            <person name="Huo Q.B."/>
            <person name="Li W."/>
            <person name="Chen H.Y."/>
            <person name="Chen S.E."/>
            <person name="Zhou L.G."/>
            <person name="Ni X.B."/>
            <person name="Tian J.H."/>
            <person name="Sheng Y."/>
            <person name="Liu T."/>
            <person name="Pan Y.S."/>
            <person name="Xia L.Y."/>
            <person name="Li J."/>
            <person name="Zhao F."/>
            <person name="Cao W.C."/>
        </authorList>
    </citation>
    <scope>NUCLEOTIDE SEQUENCE [LARGE SCALE GENOMIC DNA]</scope>
    <source>
        <strain evidence="1">HaeL-2018</strain>
    </source>
</reference>
<gene>
    <name evidence="1" type="ORF">HPB48_026426</name>
</gene>